<sequence length="187" mass="21062">MSASSLNMAAAAAASSSPSLRIPYRISKLSLIPISTHFPSIPKPLKLTTQSAHFPHHLCRTPNTKIHNYKRRRRRRRRRREEEEEQQEEEEDPKVSDSAEASRLYVGNLPYSMTSSQLGEVFNEAGSVISVEIVYDRVTDRSRGFAFVTMGSVQEAKEAIRMFDGSVSANSLHILQKSFTPPLLNML</sequence>
<feature type="domain" description="RRM" evidence="4">
    <location>
        <begin position="102"/>
        <end position="174"/>
    </location>
</feature>
<accession>A0A438CUZ6</accession>
<proteinExistence type="predicted"/>
<name>A0A438CUZ6_VITVI</name>
<dbReference type="PANTHER" id="PTHR48025:SF11">
    <property type="entry name" value="RNA-BINDING PROTEIN CP33, CHLOROPLASTIC"/>
    <property type="match status" value="1"/>
</dbReference>
<evidence type="ECO:0000256" key="3">
    <source>
        <dbReference type="SAM" id="MobiDB-lite"/>
    </source>
</evidence>
<keyword evidence="1 2" id="KW-0694">RNA-binding</keyword>
<dbReference type="GO" id="GO:0003723">
    <property type="term" value="F:RNA binding"/>
    <property type="evidence" value="ECO:0007669"/>
    <property type="project" value="UniProtKB-UniRule"/>
</dbReference>
<dbReference type="InterPro" id="IPR000504">
    <property type="entry name" value="RRM_dom"/>
</dbReference>
<evidence type="ECO:0000256" key="2">
    <source>
        <dbReference type="PROSITE-ProRule" id="PRU00176"/>
    </source>
</evidence>
<keyword evidence="5" id="KW-0687">Ribonucleoprotein</keyword>
<organism evidence="5 6">
    <name type="scientific">Vitis vinifera</name>
    <name type="common">Grape</name>
    <dbReference type="NCBI Taxonomy" id="29760"/>
    <lineage>
        <taxon>Eukaryota</taxon>
        <taxon>Viridiplantae</taxon>
        <taxon>Streptophyta</taxon>
        <taxon>Embryophyta</taxon>
        <taxon>Tracheophyta</taxon>
        <taxon>Spermatophyta</taxon>
        <taxon>Magnoliopsida</taxon>
        <taxon>eudicotyledons</taxon>
        <taxon>Gunneridae</taxon>
        <taxon>Pentapetalae</taxon>
        <taxon>rosids</taxon>
        <taxon>Vitales</taxon>
        <taxon>Vitaceae</taxon>
        <taxon>Viteae</taxon>
        <taxon>Vitis</taxon>
    </lineage>
</organism>
<dbReference type="Pfam" id="PF00076">
    <property type="entry name" value="RRM_1"/>
    <property type="match status" value="1"/>
</dbReference>
<dbReference type="InterPro" id="IPR050502">
    <property type="entry name" value="Euk_RNA-bind_prot"/>
</dbReference>
<evidence type="ECO:0000313" key="5">
    <source>
        <dbReference type="EMBL" id="RVW27024.1"/>
    </source>
</evidence>
<dbReference type="SMART" id="SM00360">
    <property type="entry name" value="RRM"/>
    <property type="match status" value="1"/>
</dbReference>
<dbReference type="PROSITE" id="PS50102">
    <property type="entry name" value="RRM"/>
    <property type="match status" value="1"/>
</dbReference>
<dbReference type="Gene3D" id="3.30.70.330">
    <property type="match status" value="1"/>
</dbReference>
<evidence type="ECO:0000313" key="6">
    <source>
        <dbReference type="Proteomes" id="UP000288805"/>
    </source>
</evidence>
<dbReference type="GO" id="GO:1990904">
    <property type="term" value="C:ribonucleoprotein complex"/>
    <property type="evidence" value="ECO:0007669"/>
    <property type="project" value="UniProtKB-KW"/>
</dbReference>
<dbReference type="SUPFAM" id="SSF54928">
    <property type="entry name" value="RNA-binding domain, RBD"/>
    <property type="match status" value="1"/>
</dbReference>
<dbReference type="Proteomes" id="UP000288805">
    <property type="component" value="Unassembled WGS sequence"/>
</dbReference>
<dbReference type="InterPro" id="IPR035979">
    <property type="entry name" value="RBD_domain_sf"/>
</dbReference>
<gene>
    <name evidence="5" type="primary">ROC5_1</name>
    <name evidence="5" type="ORF">CK203_100452</name>
</gene>
<dbReference type="AlphaFoldDB" id="A0A438CUZ6"/>
<comment type="caution">
    <text evidence="5">The sequence shown here is derived from an EMBL/GenBank/DDBJ whole genome shotgun (WGS) entry which is preliminary data.</text>
</comment>
<feature type="region of interest" description="Disordered" evidence="3">
    <location>
        <begin position="53"/>
        <end position="99"/>
    </location>
</feature>
<feature type="compositionally biased region" description="Acidic residues" evidence="3">
    <location>
        <begin position="82"/>
        <end position="92"/>
    </location>
</feature>
<reference evidence="5 6" key="1">
    <citation type="journal article" date="2018" name="PLoS Genet.">
        <title>Population sequencing reveals clonal diversity and ancestral inbreeding in the grapevine cultivar Chardonnay.</title>
        <authorList>
            <person name="Roach M.J."/>
            <person name="Johnson D.L."/>
            <person name="Bohlmann J."/>
            <person name="van Vuuren H.J."/>
            <person name="Jones S.J."/>
            <person name="Pretorius I.S."/>
            <person name="Schmidt S.A."/>
            <person name="Borneman A.R."/>
        </authorList>
    </citation>
    <scope>NUCLEOTIDE SEQUENCE [LARGE SCALE GENOMIC DNA]</scope>
    <source>
        <strain evidence="6">cv. Chardonnay</strain>
        <tissue evidence="5">Leaf</tissue>
    </source>
</reference>
<feature type="compositionally biased region" description="Basic residues" evidence="3">
    <location>
        <begin position="67"/>
        <end position="79"/>
    </location>
</feature>
<dbReference type="InterPro" id="IPR012677">
    <property type="entry name" value="Nucleotide-bd_a/b_plait_sf"/>
</dbReference>
<evidence type="ECO:0000259" key="4">
    <source>
        <dbReference type="PROSITE" id="PS50102"/>
    </source>
</evidence>
<protein>
    <submittedName>
        <fullName evidence="5">33 kDa ribonucleoprotein, chloroplastic</fullName>
    </submittedName>
</protein>
<dbReference type="PANTHER" id="PTHR48025">
    <property type="entry name" value="OS02G0815200 PROTEIN"/>
    <property type="match status" value="1"/>
</dbReference>
<evidence type="ECO:0000256" key="1">
    <source>
        <dbReference type="ARBA" id="ARBA00022884"/>
    </source>
</evidence>
<dbReference type="EMBL" id="QGNW01001970">
    <property type="protein sequence ID" value="RVW27024.1"/>
    <property type="molecule type" value="Genomic_DNA"/>
</dbReference>